<dbReference type="Gene3D" id="3.30.40.10">
    <property type="entry name" value="Zinc/RING finger domain, C3HC4 (zinc finger)"/>
    <property type="match status" value="1"/>
</dbReference>
<dbReference type="AlphaFoldDB" id="A0AAQ4ECW3"/>
<dbReference type="GO" id="GO:0008270">
    <property type="term" value="F:zinc ion binding"/>
    <property type="evidence" value="ECO:0007669"/>
    <property type="project" value="UniProtKB-KW"/>
</dbReference>
<feature type="domain" description="C3H1-type" evidence="10">
    <location>
        <begin position="80"/>
        <end position="109"/>
    </location>
</feature>
<evidence type="ECO:0000256" key="6">
    <source>
        <dbReference type="ARBA" id="ARBA00022833"/>
    </source>
</evidence>
<keyword evidence="4 7" id="KW-0479">Metal-binding</keyword>
<comment type="caution">
    <text evidence="11">The sequence shown here is derived from an EMBL/GenBank/DDBJ whole genome shotgun (WGS) entry which is preliminary data.</text>
</comment>
<dbReference type="GO" id="GO:0000209">
    <property type="term" value="P:protein polyubiquitination"/>
    <property type="evidence" value="ECO:0007669"/>
    <property type="project" value="InterPro"/>
</dbReference>
<dbReference type="Pfam" id="PF00097">
    <property type="entry name" value="zf-C3HC4"/>
    <property type="match status" value="1"/>
</dbReference>
<keyword evidence="6 7" id="KW-0862">Zinc</keyword>
<keyword evidence="3" id="KW-0808">Transferase</keyword>
<evidence type="ECO:0000256" key="3">
    <source>
        <dbReference type="ARBA" id="ARBA00022679"/>
    </source>
</evidence>
<dbReference type="InterPro" id="IPR001841">
    <property type="entry name" value="Znf_RING"/>
</dbReference>
<evidence type="ECO:0000256" key="7">
    <source>
        <dbReference type="PROSITE-ProRule" id="PRU00723"/>
    </source>
</evidence>
<dbReference type="SUPFAM" id="SSF57850">
    <property type="entry name" value="RING/U-box"/>
    <property type="match status" value="1"/>
</dbReference>
<dbReference type="PANTHER" id="PTHR11224">
    <property type="entry name" value="MAKORIN-RELATED"/>
    <property type="match status" value="1"/>
</dbReference>
<dbReference type="Proteomes" id="UP001321473">
    <property type="component" value="Unassembled WGS sequence"/>
</dbReference>
<keyword evidence="12" id="KW-1185">Reference proteome</keyword>
<keyword evidence="5 7" id="KW-0863">Zinc-finger</keyword>
<evidence type="ECO:0000313" key="11">
    <source>
        <dbReference type="EMBL" id="KAK8772423.1"/>
    </source>
</evidence>
<accession>A0AAQ4ECW3</accession>
<protein>
    <recommendedName>
        <fullName evidence="2">RING-type E3 ubiquitin transferase</fullName>
        <ecNumber evidence="2">2.3.2.27</ecNumber>
    </recommendedName>
</protein>
<dbReference type="InterPro" id="IPR017907">
    <property type="entry name" value="Znf_RING_CS"/>
</dbReference>
<dbReference type="InterPro" id="IPR013083">
    <property type="entry name" value="Znf_RING/FYVE/PHD"/>
</dbReference>
<dbReference type="PROSITE" id="PS50103">
    <property type="entry name" value="ZF_C3H1"/>
    <property type="match status" value="1"/>
</dbReference>
<evidence type="ECO:0000256" key="2">
    <source>
        <dbReference type="ARBA" id="ARBA00012483"/>
    </source>
</evidence>
<reference evidence="11 12" key="1">
    <citation type="journal article" date="2023" name="Arcadia Sci">
        <title>De novo assembly of a long-read Amblyomma americanum tick genome.</title>
        <authorList>
            <person name="Chou S."/>
            <person name="Poskanzer K.E."/>
            <person name="Rollins M."/>
            <person name="Thuy-Boun P.S."/>
        </authorList>
    </citation>
    <scope>NUCLEOTIDE SEQUENCE [LARGE SCALE GENOMIC DNA]</scope>
    <source>
        <strain evidence="11">F_SG_1</strain>
        <tissue evidence="11">Salivary glands</tissue>
    </source>
</reference>
<evidence type="ECO:0000256" key="8">
    <source>
        <dbReference type="SAM" id="MobiDB-lite"/>
    </source>
</evidence>
<sequence>MDVVMEKEPASEQRFGLLERCNHSFCLTCIRRWRNCKEFDNEVVMACPMCRRPSSFVTPSSSWVDMGEEKDKLLAAYKVAMSQKPCRYFKEGRGYCPFAGSCLYRHEYPDGSSAAGSRPRLRSFQSSDSDTADSPYLWDILDVVDSPQFANFYLGLEAEASNTSDICEVTRGRNVDGVAVHRKKRWPSSYYNLVILVTLDARII</sequence>
<dbReference type="PROSITE" id="PS50089">
    <property type="entry name" value="ZF_RING_2"/>
    <property type="match status" value="1"/>
</dbReference>
<comment type="catalytic activity">
    <reaction evidence="1">
        <text>S-ubiquitinyl-[E2 ubiquitin-conjugating enzyme]-L-cysteine + [acceptor protein]-L-lysine = [E2 ubiquitin-conjugating enzyme]-L-cysteine + N(6)-ubiquitinyl-[acceptor protein]-L-lysine.</text>
        <dbReference type="EC" id="2.3.2.27"/>
    </reaction>
</comment>
<gene>
    <name evidence="11" type="ORF">V5799_024334</name>
</gene>
<dbReference type="PROSITE" id="PS00518">
    <property type="entry name" value="ZF_RING_1"/>
    <property type="match status" value="1"/>
</dbReference>
<organism evidence="11 12">
    <name type="scientific">Amblyomma americanum</name>
    <name type="common">Lone star tick</name>
    <dbReference type="NCBI Taxonomy" id="6943"/>
    <lineage>
        <taxon>Eukaryota</taxon>
        <taxon>Metazoa</taxon>
        <taxon>Ecdysozoa</taxon>
        <taxon>Arthropoda</taxon>
        <taxon>Chelicerata</taxon>
        <taxon>Arachnida</taxon>
        <taxon>Acari</taxon>
        <taxon>Parasitiformes</taxon>
        <taxon>Ixodida</taxon>
        <taxon>Ixodoidea</taxon>
        <taxon>Ixodidae</taxon>
        <taxon>Amblyomminae</taxon>
        <taxon>Amblyomma</taxon>
    </lineage>
</organism>
<name>A0AAQ4ECW3_AMBAM</name>
<feature type="domain" description="RING-type" evidence="9">
    <location>
        <begin position="21"/>
        <end position="51"/>
    </location>
</feature>
<evidence type="ECO:0000256" key="5">
    <source>
        <dbReference type="ARBA" id="ARBA00022771"/>
    </source>
</evidence>
<evidence type="ECO:0000256" key="1">
    <source>
        <dbReference type="ARBA" id="ARBA00000900"/>
    </source>
</evidence>
<feature type="zinc finger region" description="C3H1-type" evidence="7">
    <location>
        <begin position="80"/>
        <end position="109"/>
    </location>
</feature>
<dbReference type="PANTHER" id="PTHR11224:SF10">
    <property type="entry name" value="IP09428P-RELATED"/>
    <property type="match status" value="1"/>
</dbReference>
<dbReference type="InterPro" id="IPR018957">
    <property type="entry name" value="Znf_C3HC4_RING-type"/>
</dbReference>
<evidence type="ECO:0000256" key="4">
    <source>
        <dbReference type="ARBA" id="ARBA00022723"/>
    </source>
</evidence>
<dbReference type="InterPro" id="IPR000571">
    <property type="entry name" value="Znf_CCCH"/>
</dbReference>
<feature type="region of interest" description="Disordered" evidence="8">
    <location>
        <begin position="111"/>
        <end position="132"/>
    </location>
</feature>
<dbReference type="EMBL" id="JARKHS020018326">
    <property type="protein sequence ID" value="KAK8772423.1"/>
    <property type="molecule type" value="Genomic_DNA"/>
</dbReference>
<evidence type="ECO:0000313" key="12">
    <source>
        <dbReference type="Proteomes" id="UP001321473"/>
    </source>
</evidence>
<evidence type="ECO:0000259" key="9">
    <source>
        <dbReference type="PROSITE" id="PS50089"/>
    </source>
</evidence>
<dbReference type="InterPro" id="IPR045072">
    <property type="entry name" value="MKRN-like"/>
</dbReference>
<dbReference type="EC" id="2.3.2.27" evidence="2"/>
<proteinExistence type="predicted"/>
<dbReference type="GO" id="GO:0061630">
    <property type="term" value="F:ubiquitin protein ligase activity"/>
    <property type="evidence" value="ECO:0007669"/>
    <property type="project" value="UniProtKB-EC"/>
</dbReference>
<evidence type="ECO:0000259" key="10">
    <source>
        <dbReference type="PROSITE" id="PS50103"/>
    </source>
</evidence>